<accession>A0A562RX09</accession>
<keyword evidence="4" id="KW-1185">Reference proteome</keyword>
<gene>
    <name evidence="3" type="ORF">LZ24_01465</name>
</gene>
<dbReference type="PANTHER" id="PTHR34580">
    <property type="match status" value="1"/>
</dbReference>
<feature type="domain" description="WCX" evidence="2">
    <location>
        <begin position="251"/>
        <end position="328"/>
    </location>
</feature>
<dbReference type="PANTHER" id="PTHR34580:SF1">
    <property type="entry name" value="PROTEIN PAFC"/>
    <property type="match status" value="1"/>
</dbReference>
<dbReference type="Pfam" id="PF13280">
    <property type="entry name" value="WYL"/>
    <property type="match status" value="1"/>
</dbReference>
<dbReference type="Pfam" id="PF25583">
    <property type="entry name" value="WCX"/>
    <property type="match status" value="1"/>
</dbReference>
<reference evidence="3 4" key="1">
    <citation type="submission" date="2019-07" db="EMBL/GenBank/DDBJ databases">
        <title>Genome sequencing of 100 strains of the haloalkaliphilic chemolithoautotrophic sulfur-oxidizing bacterium Thioalkalivibrio.</title>
        <authorList>
            <person name="Muyzer G."/>
        </authorList>
    </citation>
    <scope>NUCLEOTIDE SEQUENCE [LARGE SCALE GENOMIC DNA]</scope>
    <source>
        <strain evidence="3 4">ASO4-4</strain>
    </source>
</reference>
<dbReference type="PROSITE" id="PS52050">
    <property type="entry name" value="WYL"/>
    <property type="match status" value="1"/>
</dbReference>
<evidence type="ECO:0000259" key="2">
    <source>
        <dbReference type="Pfam" id="PF25583"/>
    </source>
</evidence>
<dbReference type="AlphaFoldDB" id="A0A562RX09"/>
<feature type="domain" description="WYL" evidence="1">
    <location>
        <begin position="151"/>
        <end position="219"/>
    </location>
</feature>
<evidence type="ECO:0000313" key="4">
    <source>
        <dbReference type="Proteomes" id="UP000318307"/>
    </source>
</evidence>
<dbReference type="InterPro" id="IPR057727">
    <property type="entry name" value="WCX_dom"/>
</dbReference>
<name>A0A562RX09_9BACT</name>
<dbReference type="InterPro" id="IPR051534">
    <property type="entry name" value="CBASS_pafABC_assoc_protein"/>
</dbReference>
<keyword evidence="3" id="KW-0238">DNA-binding</keyword>
<dbReference type="GO" id="GO:0003677">
    <property type="term" value="F:DNA binding"/>
    <property type="evidence" value="ECO:0007669"/>
    <property type="project" value="UniProtKB-KW"/>
</dbReference>
<proteinExistence type="predicted"/>
<dbReference type="Proteomes" id="UP000318307">
    <property type="component" value="Unassembled WGS sequence"/>
</dbReference>
<organism evidence="3 4">
    <name type="scientific">Desulfobotulus alkaliphilus</name>
    <dbReference type="NCBI Taxonomy" id="622671"/>
    <lineage>
        <taxon>Bacteria</taxon>
        <taxon>Pseudomonadati</taxon>
        <taxon>Thermodesulfobacteriota</taxon>
        <taxon>Desulfobacteria</taxon>
        <taxon>Desulfobacterales</taxon>
        <taxon>Desulfobacteraceae</taxon>
        <taxon>Desulfobotulus</taxon>
    </lineage>
</organism>
<dbReference type="RefSeq" id="WP_144684039.1">
    <property type="nucleotide sequence ID" value="NZ_VLLC01000009.1"/>
</dbReference>
<comment type="caution">
    <text evidence="3">The sequence shown here is derived from an EMBL/GenBank/DDBJ whole genome shotgun (WGS) entry which is preliminary data.</text>
</comment>
<dbReference type="EMBL" id="VLLC01000009">
    <property type="protein sequence ID" value="TWI73054.1"/>
    <property type="molecule type" value="Genomic_DNA"/>
</dbReference>
<evidence type="ECO:0000313" key="3">
    <source>
        <dbReference type="EMBL" id="TWI73054.1"/>
    </source>
</evidence>
<sequence length="337" mass="39128">MSSTMRQCLMLRMIPWHPKKIDTATIEYRLKDNDVHIHRRTIQRDLEHLSTIFPLVCDDREKPYGWSWSAEAELFDIPQMDPLTAFSFRMMEEFLLSAMPPASLKALKPHFRHASKVLESIHADQLKSWPDKVKILSRSQPLTPPGIDNAVLDTVYECLMEGRKFSASYRRRGQKEAVNYTINPLGIVLLDRIIYLVCTMRDYNQMKDIRQLALHRFVSTEKMEEAGLVPEGFDLQTYIDGGAFSYLKGEEPIELEILLEKPVAAHLYESPLSSDQIITEYNETRVLIRATVLDTAQLRWWLLGFGESVEVRLPENLRDEFRQKSAKMEAMYRLTSS</sequence>
<dbReference type="OrthoDB" id="5417724at2"/>
<protein>
    <submittedName>
        <fullName evidence="3">Putative DNA-binding transcriptional regulator YafY</fullName>
    </submittedName>
</protein>
<evidence type="ECO:0000259" key="1">
    <source>
        <dbReference type="Pfam" id="PF13280"/>
    </source>
</evidence>
<dbReference type="InterPro" id="IPR026881">
    <property type="entry name" value="WYL_dom"/>
</dbReference>